<feature type="compositionally biased region" description="Basic and acidic residues" evidence="1">
    <location>
        <begin position="458"/>
        <end position="467"/>
    </location>
</feature>
<evidence type="ECO:0000256" key="1">
    <source>
        <dbReference type="SAM" id="MobiDB-lite"/>
    </source>
</evidence>
<comment type="caution">
    <text evidence="2">The sequence shown here is derived from an EMBL/GenBank/DDBJ whole genome shotgun (WGS) entry which is preliminary data.</text>
</comment>
<reference evidence="2 3" key="1">
    <citation type="submission" date="2024-09" db="EMBL/GenBank/DDBJ databases">
        <title>T2T genomes of carrot and Alternaria dauci and their utility for understanding host-pathogen interaction during carrot leaf blight disease.</title>
        <authorList>
            <person name="Liu W."/>
            <person name="Xu S."/>
            <person name="Ou C."/>
            <person name="Liu X."/>
            <person name="Zhuang F."/>
            <person name="Deng X.W."/>
        </authorList>
    </citation>
    <scope>NUCLEOTIDE SEQUENCE [LARGE SCALE GENOMIC DNA]</scope>
    <source>
        <strain evidence="2 3">A2016</strain>
    </source>
</reference>
<feature type="region of interest" description="Disordered" evidence="1">
    <location>
        <begin position="420"/>
        <end position="486"/>
    </location>
</feature>
<name>A0ABR3UXD7_9PLEO</name>
<proteinExistence type="predicted"/>
<dbReference type="EMBL" id="JBHGVX010000001">
    <property type="protein sequence ID" value="KAL1801113.1"/>
    <property type="molecule type" value="Genomic_DNA"/>
</dbReference>
<sequence>MFSTFRKLVHYFGGASASTPDEPNDVKTKTVPSQVSSSPQTSDSNSGPAYRAAFNFAAPPTQYANKVPQTPSRPIAPNSALSGYFFSRVKGTDASHINNIQPPQVPLFGANITTSAAQETSHHFTEVVDIEMPDASFQSLPTPSTTIPGESDAHDSPNESLQHDDQGRAAVEVSDEPASDNSSAPVDHNTRPQLITVRPQDRQRRSNTPQPKKNWVDEIEIEEDTPENDLPIGYLGTFRGSRHFIPEYPGMLPCSHNTKHLLLCGHWVSSSEPCGSNCQRQSHTEEPFNCPTCQDLIRNLLTGPTLSAVESTRLRNLKEKGDTILFLSCCVEQVVRAVPEIKTGVTEAVAGLLLVGHGRQCESAENPDPEGMETIEWVVRDMQERTERKQRERIARENSLNTHEKRKSYEEAMNLSVNASNSAQDGSAAEDNQSGDSLSMGGDEMRDALSATNKRQKTKLETHREPTTPESRGTKRSCSSTSSSHETVSLFAFVPGSKRLRTLPNDVYTPPSSAFGETNSPSPPTRIVEAMKRKYGNDVDVDGEGNAQMESGFKRCKVEIWQATREQVEVQTPGFAGFAAAWDENKDES</sequence>
<protein>
    <recommendedName>
        <fullName evidence="4">RING-type domain-containing protein</fullName>
    </recommendedName>
</protein>
<accession>A0ABR3UXD7</accession>
<feature type="compositionally biased region" description="Low complexity" evidence="1">
    <location>
        <begin position="29"/>
        <end position="42"/>
    </location>
</feature>
<feature type="compositionally biased region" description="Polar residues" evidence="1">
    <location>
        <begin position="420"/>
        <end position="437"/>
    </location>
</feature>
<feature type="compositionally biased region" description="Low complexity" evidence="1">
    <location>
        <begin position="476"/>
        <end position="486"/>
    </location>
</feature>
<evidence type="ECO:0000313" key="2">
    <source>
        <dbReference type="EMBL" id="KAL1801113.1"/>
    </source>
</evidence>
<feature type="region of interest" description="Disordered" evidence="1">
    <location>
        <begin position="388"/>
        <end position="407"/>
    </location>
</feature>
<feature type="region of interest" description="Disordered" evidence="1">
    <location>
        <begin position="14"/>
        <end position="51"/>
    </location>
</feature>
<dbReference type="Proteomes" id="UP001578633">
    <property type="component" value="Chromosome 1"/>
</dbReference>
<dbReference type="RefSeq" id="XP_069311697.1">
    <property type="nucleotide sequence ID" value="XM_069446748.1"/>
</dbReference>
<feature type="region of interest" description="Disordered" evidence="1">
    <location>
        <begin position="136"/>
        <end position="222"/>
    </location>
</feature>
<gene>
    <name evidence="2" type="ORF">ACET3X_001455</name>
</gene>
<feature type="compositionally biased region" description="Polar residues" evidence="1">
    <location>
        <begin position="136"/>
        <end position="148"/>
    </location>
</feature>
<evidence type="ECO:0000313" key="3">
    <source>
        <dbReference type="Proteomes" id="UP001578633"/>
    </source>
</evidence>
<feature type="compositionally biased region" description="Basic and acidic residues" evidence="1">
    <location>
        <begin position="151"/>
        <end position="167"/>
    </location>
</feature>
<keyword evidence="3" id="KW-1185">Reference proteome</keyword>
<organism evidence="2 3">
    <name type="scientific">Alternaria dauci</name>
    <dbReference type="NCBI Taxonomy" id="48095"/>
    <lineage>
        <taxon>Eukaryota</taxon>
        <taxon>Fungi</taxon>
        <taxon>Dikarya</taxon>
        <taxon>Ascomycota</taxon>
        <taxon>Pezizomycotina</taxon>
        <taxon>Dothideomycetes</taxon>
        <taxon>Pleosporomycetidae</taxon>
        <taxon>Pleosporales</taxon>
        <taxon>Pleosporineae</taxon>
        <taxon>Pleosporaceae</taxon>
        <taxon>Alternaria</taxon>
        <taxon>Alternaria sect. Porri</taxon>
    </lineage>
</organism>
<dbReference type="GeneID" id="96081777"/>
<evidence type="ECO:0008006" key="4">
    <source>
        <dbReference type="Google" id="ProtNLM"/>
    </source>
</evidence>